<dbReference type="InterPro" id="IPR011990">
    <property type="entry name" value="TPR-like_helical_dom_sf"/>
</dbReference>
<proteinExistence type="predicted"/>
<dbReference type="SUPFAM" id="SSF48452">
    <property type="entry name" value="TPR-like"/>
    <property type="match status" value="2"/>
</dbReference>
<dbReference type="Gene3D" id="1.25.40.10">
    <property type="entry name" value="Tetratricopeptide repeat domain"/>
    <property type="match status" value="3"/>
</dbReference>
<evidence type="ECO:0000313" key="1">
    <source>
        <dbReference type="EMBL" id="SCG44843.1"/>
    </source>
</evidence>
<dbReference type="AlphaFoldDB" id="A0A1C5HFY5"/>
<reference evidence="1 2" key="1">
    <citation type="submission" date="2016-06" db="EMBL/GenBank/DDBJ databases">
        <authorList>
            <person name="Kjaerup R.B."/>
            <person name="Dalgaard T.S."/>
            <person name="Juul-Madsen H.R."/>
        </authorList>
    </citation>
    <scope>NUCLEOTIDE SEQUENCE [LARGE SCALE GENOMIC DNA]</scope>
    <source>
        <strain evidence="1 2">DSM 43904</strain>
    </source>
</reference>
<dbReference type="Proteomes" id="UP000198217">
    <property type="component" value="Chromosome I"/>
</dbReference>
<protein>
    <recommendedName>
        <fullName evidence="3">Tetratricopeptide repeat-containing protein</fullName>
    </recommendedName>
</protein>
<dbReference type="EMBL" id="LT607750">
    <property type="protein sequence ID" value="SCG44843.1"/>
    <property type="molecule type" value="Genomic_DNA"/>
</dbReference>
<accession>A0A1C5HFY5</accession>
<organism evidence="1 2">
    <name type="scientific">Micromonospora echinaurantiaca</name>
    <dbReference type="NCBI Taxonomy" id="47857"/>
    <lineage>
        <taxon>Bacteria</taxon>
        <taxon>Bacillati</taxon>
        <taxon>Actinomycetota</taxon>
        <taxon>Actinomycetes</taxon>
        <taxon>Micromonosporales</taxon>
        <taxon>Micromonosporaceae</taxon>
        <taxon>Micromonospora</taxon>
    </lineage>
</organism>
<sequence>MTAIDGAPGQRGRTPSTRQQVLVENGFGYGVIGADLHVFGDGRPVYLLSEAGRRPGLTLAVDDQGLPAQPSHLLNARHAVVDFTGRHGEVGDLTAWRDGGGGRAVRWLHAPGGQGKTRLASHLAESAARDGWKVIVAEHTPARVVDVNEPASHDLRVGAARGLLMVVDYADRWPLTHLTWLFSNKVFDQDVPVRVLLLARNEHIWAALRHALTQAGWSPEGCTSQALGALPRARDARGSMFVAARDCFARRYGLPDAAAIGVPDWLDRDEFGLTLAVHMAALVAVDRHARSAAQPEAPREGMTALTAYLLERENLHWHALHSSGDMLTGGRTTFTTTPTQLRRAVFTAALTGPLGYREARAALDRVGVGDADQVLGDHTFCYPPADPRTVLEPLYPDRLAEDFLALCLPGHDLPGHESDAWTHGVPELLLAPSAGDNHLPPYAARAFTFLTAASERWPHLIATLEGLERLLPEDPHDAAGDLTVAAADLADRLARHRLPTVTDPAERAELHDVLGRWLDRANREDEAADALREAVRLYRSVAATDPRSVEPKLAWAALHLAQVLVGLNLVPEPGAFRHLSVGGDALRPGPARRDEALAAFREAVEILRRLARDNPAEHEKDLAGALSVVGVFGPHLGAAEESRAFARECVEIVSRLARDDPDEYADAVPLMLANLAGNLVTSEPEQAAALAAEAVEGARRLVGDHPADPEQQETRRFALHFTLVVQAGVLLRLGRAEPALAVLDEAVRIAPGQREDDPDGSDAWAETVSLTLGLLWVQGSEDDAGAGLEGAMQVLRRQARANPTAHRLALFHAFLVLDYMLRQLERWELVLAGQRDVIDFLKAADDALRYDVIGVLAANGAVLVMLGRWDEALDVIGEIAEELRREGTAGGWEHGLGGALVAVATNGAGVTPGESPDDSGYGQVAQDETVATLHRIAAAYRRRAGGDPHDEHGLAVTLKLLAEALWILDRPGESLATGREAIAVRRRLARDGSPEHHDHLALALQRQVRRLERVGQHREAVVAAAEAVDLYEQLVRVDAAAHEPALAATLHLLAVNLWWSRPAEALEPARRAVEIVERLARAEPAVHGQNLANALDVLAGILRDLGWEERARAAASQAAEVRDRLAVRG</sequence>
<evidence type="ECO:0000313" key="2">
    <source>
        <dbReference type="Proteomes" id="UP000198217"/>
    </source>
</evidence>
<keyword evidence="2" id="KW-1185">Reference proteome</keyword>
<evidence type="ECO:0008006" key="3">
    <source>
        <dbReference type="Google" id="ProtNLM"/>
    </source>
</evidence>
<dbReference type="RefSeq" id="WP_088993159.1">
    <property type="nucleotide sequence ID" value="NZ_LT607750.1"/>
</dbReference>
<name>A0A1C5HFY5_9ACTN</name>
<gene>
    <name evidence="1" type="ORF">GA0070609_1542</name>
</gene>